<comment type="caution">
    <text evidence="1">The sequence shown here is derived from an EMBL/GenBank/DDBJ whole genome shotgun (WGS) entry which is preliminary data.</text>
</comment>
<dbReference type="PANTHER" id="PTHR36617">
    <property type="entry name" value="PROTEIN, PUTATIVE-RELATED"/>
    <property type="match status" value="1"/>
</dbReference>
<reference evidence="1 2" key="1">
    <citation type="submission" date="2020-09" db="EMBL/GenBank/DDBJ databases">
        <title>De no assembly of potato wild relative species, Solanum commersonii.</title>
        <authorList>
            <person name="Cho K."/>
        </authorList>
    </citation>
    <scope>NUCLEOTIDE SEQUENCE [LARGE SCALE GENOMIC DNA]</scope>
    <source>
        <strain evidence="1">LZ3.2</strain>
        <tissue evidence="1">Leaf</tissue>
    </source>
</reference>
<dbReference type="EMBL" id="JACXVP010000010">
    <property type="protein sequence ID" value="KAG5581557.1"/>
    <property type="molecule type" value="Genomic_DNA"/>
</dbReference>
<name>A0A9J5X298_SOLCO</name>
<keyword evidence="2" id="KW-1185">Reference proteome</keyword>
<evidence type="ECO:0008006" key="3">
    <source>
        <dbReference type="Google" id="ProtNLM"/>
    </source>
</evidence>
<organism evidence="1 2">
    <name type="scientific">Solanum commersonii</name>
    <name type="common">Commerson's wild potato</name>
    <name type="synonym">Commerson's nightshade</name>
    <dbReference type="NCBI Taxonomy" id="4109"/>
    <lineage>
        <taxon>Eukaryota</taxon>
        <taxon>Viridiplantae</taxon>
        <taxon>Streptophyta</taxon>
        <taxon>Embryophyta</taxon>
        <taxon>Tracheophyta</taxon>
        <taxon>Spermatophyta</taxon>
        <taxon>Magnoliopsida</taxon>
        <taxon>eudicotyledons</taxon>
        <taxon>Gunneridae</taxon>
        <taxon>Pentapetalae</taxon>
        <taxon>asterids</taxon>
        <taxon>lamiids</taxon>
        <taxon>Solanales</taxon>
        <taxon>Solanaceae</taxon>
        <taxon>Solanoideae</taxon>
        <taxon>Solaneae</taxon>
        <taxon>Solanum</taxon>
    </lineage>
</organism>
<evidence type="ECO:0000313" key="1">
    <source>
        <dbReference type="EMBL" id="KAG5581557.1"/>
    </source>
</evidence>
<gene>
    <name evidence="1" type="ORF">H5410_052184</name>
</gene>
<dbReference type="Proteomes" id="UP000824120">
    <property type="component" value="Chromosome 10"/>
</dbReference>
<dbReference type="OrthoDB" id="49016at2759"/>
<accession>A0A9J5X298</accession>
<sequence length="259" mass="31256">MNPLYIFPTEREDKVFTDEEIAKKSELLLKYEELLKKEEISWRQKSRVLWLKEGDKNTKFFHKMANAHKRYNNIDQLVIHGETTKEPSRIKGEIVGYYKRLYSETIQWRPTFQNTQFPVTTPYGVSLWRSIRNLWDEVKNNSKVKVFDGRKTMFWKDNWHEKGNLEELFPDVYNLATFQQGFIADLWTLQGWNFNFKRHLNDWEVQRVADFLNTVEPFNGLQTGKDVLWWTRNNRGVYKVSRAYKLMDPTNQQIKNWPC</sequence>
<evidence type="ECO:0000313" key="2">
    <source>
        <dbReference type="Proteomes" id="UP000824120"/>
    </source>
</evidence>
<proteinExistence type="predicted"/>
<protein>
    <recommendedName>
        <fullName evidence="3">Reverse transcriptase</fullName>
    </recommendedName>
</protein>
<dbReference type="PANTHER" id="PTHR36617:SF16">
    <property type="entry name" value="OS04G0516500 PROTEIN"/>
    <property type="match status" value="1"/>
</dbReference>
<dbReference type="AlphaFoldDB" id="A0A9J5X298"/>